<accession>A0ABS6HZ69</accession>
<dbReference type="Pfam" id="PF03928">
    <property type="entry name" value="HbpS-like"/>
    <property type="match status" value="1"/>
</dbReference>
<dbReference type="EMBL" id="JAHOPC010000001">
    <property type="protein sequence ID" value="MBU8864793.1"/>
    <property type="molecule type" value="Genomic_DNA"/>
</dbReference>
<evidence type="ECO:0000313" key="1">
    <source>
        <dbReference type="EMBL" id="MBU8864793.1"/>
    </source>
</evidence>
<dbReference type="PANTHER" id="PTHR34309:SF1">
    <property type="entry name" value="PROTEIN GLCG"/>
    <property type="match status" value="1"/>
</dbReference>
<gene>
    <name evidence="1" type="ORF">KSW38_00590</name>
</gene>
<proteinExistence type="predicted"/>
<evidence type="ECO:0000313" key="2">
    <source>
        <dbReference type="Proteomes" id="UP000824166"/>
    </source>
</evidence>
<comment type="caution">
    <text evidence="1">The sequence shown here is derived from an EMBL/GenBank/DDBJ whole genome shotgun (WGS) entry which is preliminary data.</text>
</comment>
<dbReference type="RefSeq" id="WP_216921451.1">
    <property type="nucleotide sequence ID" value="NZ_JAHOPC010000001.1"/>
</dbReference>
<protein>
    <submittedName>
        <fullName evidence="1">Heme-binding protein</fullName>
    </submittedName>
</protein>
<dbReference type="PANTHER" id="PTHR34309">
    <property type="entry name" value="SLR1406 PROTEIN"/>
    <property type="match status" value="1"/>
</dbReference>
<keyword evidence="2" id="KW-1185">Reference proteome</keyword>
<dbReference type="InterPro" id="IPR052517">
    <property type="entry name" value="GlcG_carb_metab_protein"/>
</dbReference>
<sequence length="138" mass="14630">MTAHDYLTTQDAEKLIAAAHHAANEVDVSISISVLDAGGNFPAFSRDDRAVLISRETGTRKAFTALQMNASTDELVETTKSTGPFYTLQTALDRTLLFIPDGIPIQREGHPIRALGVGGASPEQDHAIAMAALAVLDG</sequence>
<organism evidence="1 2">
    <name type="scientific">Paenarthrobacter aromaticivorans</name>
    <dbReference type="NCBI Taxonomy" id="2849150"/>
    <lineage>
        <taxon>Bacteria</taxon>
        <taxon>Bacillati</taxon>
        <taxon>Actinomycetota</taxon>
        <taxon>Actinomycetes</taxon>
        <taxon>Micrococcales</taxon>
        <taxon>Micrococcaceae</taxon>
        <taxon>Paenarthrobacter</taxon>
    </lineage>
</organism>
<reference evidence="1 2" key="1">
    <citation type="submission" date="2021-06" db="EMBL/GenBank/DDBJ databases">
        <authorList>
            <person name="Jeong J.W."/>
        </authorList>
    </citation>
    <scope>NUCLEOTIDE SEQUENCE [LARGE SCALE GENOMIC DNA]</scope>
    <source>
        <strain evidence="1 2">MMS21-TAE1-1</strain>
    </source>
</reference>
<dbReference type="InterPro" id="IPR005624">
    <property type="entry name" value="PduO/GlcC-like"/>
</dbReference>
<dbReference type="Proteomes" id="UP000824166">
    <property type="component" value="Unassembled WGS sequence"/>
</dbReference>
<name>A0ABS6HZ69_9MICC</name>